<evidence type="ECO:0000313" key="3">
    <source>
        <dbReference type="Proteomes" id="UP001434337"/>
    </source>
</evidence>
<dbReference type="PANTHER" id="PTHR42927">
    <property type="entry name" value="HELICASE SUPERFAMILY 1 AND 2 DOMAIN-CONTAINING PROTEIN"/>
    <property type="match status" value="1"/>
</dbReference>
<evidence type="ECO:0000259" key="1">
    <source>
        <dbReference type="PROSITE" id="PS51192"/>
    </source>
</evidence>
<reference evidence="2 3" key="1">
    <citation type="journal article" date="2023" name="Environ Microbiome">
        <title>A coral-associated actinobacterium mitigates coral bleaching under heat stress.</title>
        <authorList>
            <person name="Li J."/>
            <person name="Zou Y."/>
            <person name="Li Q."/>
            <person name="Zhang J."/>
            <person name="Bourne D.G."/>
            <person name="Lyu Y."/>
            <person name="Liu C."/>
            <person name="Zhang S."/>
        </authorList>
    </citation>
    <scope>NUCLEOTIDE SEQUENCE [LARGE SCALE GENOMIC DNA]</scope>
    <source>
        <strain evidence="2 3">SCSIO 13291</strain>
    </source>
</reference>
<dbReference type="InterPro" id="IPR027417">
    <property type="entry name" value="P-loop_NTPase"/>
</dbReference>
<dbReference type="Gene3D" id="3.40.50.300">
    <property type="entry name" value="P-loop containing nucleotide triphosphate hydrolases"/>
    <property type="match status" value="2"/>
</dbReference>
<keyword evidence="2" id="KW-0378">Hydrolase</keyword>
<gene>
    <name evidence="2" type="ORF">PCC79_08025</name>
</gene>
<proteinExistence type="predicted"/>
<dbReference type="InterPro" id="IPR007409">
    <property type="entry name" value="Restrct_endonuc_type1_HsdR_N"/>
</dbReference>
<keyword evidence="3" id="KW-1185">Reference proteome</keyword>
<keyword evidence="2" id="KW-0547">Nucleotide-binding</keyword>
<dbReference type="Pfam" id="PF04313">
    <property type="entry name" value="HSDR_N"/>
    <property type="match status" value="1"/>
</dbReference>
<dbReference type="PROSITE" id="PS51192">
    <property type="entry name" value="HELICASE_ATP_BIND_1"/>
    <property type="match status" value="1"/>
</dbReference>
<sequence length="1071" mass="118516">MTEAHKELAMENEAVALLHSKGWLYEEGSNTRYDKKRALFPEDVFAWLEATQSDELAKFIKPGMDSTQEMKARDGILDALATALNQPVESGGGTLNILRKGFRRIGSRFLMAQPKPTETLNPKTVEDYQHNRLRVVRQVHYSVTDAKKSIDLVLFLNGLPVATIELKTEFTQSVTGGQVQYKNDRNPGADGKETLLAWGKRTLVHFVVTDNEVSMTTKLDGQKTTFLPFNRGDDGGKGNPLNPKGARTEYFWADILDKDMFLTILTKYLVTRKEEKPNPVTGKQETSVSLRFPRFHQLSAVEKIVGHVKDHGVGDRYLIEHSAGSGKTDTIVWTSFRLAALHDADNKKVFDSVIVVTDRNVLDKQMTDAMRQLDPRGTQVVSIDGAGASKSKELAEALAMRTPIIVVTIQTAPFALQYLRQQAESKGGHYAVIADEAHSSQTGMAASKLKAVLSPEEQESLADGGEVDTEAVLAAELGQRAETPNVTYLAFTATPKSKTLELFGTPNRDVLDDEGNPKPEPFHRYTMRQAIEEGFILDVLQNFTEYKVAYELALKTKDDDIKSVDKEAARKAAVKWVQLHEHNISQKVALIVEHFRDNVAHMLGGAAKAMIVTSSRKAALRYYNAVERYVGKRGYTDVHALVAFSGKVTVSNDDHDIAPDDLLGVGEYTEASVNSGTKGKSLADAFHGPNYQVMIVANKYQVGFDQPLLCAMYVDKRLDGVMAVQTLSRLNRTWAGKDQVYVLDFVNSGEDILAAFLPYYEGAELTETTDPDLVNRIAAKLDAVGLARVYYEEEMAEASDALTKGLHGMLAGAIDPGAKRFVAALRQAREDEDDEEVQRLEGFRSDLSNYVKAYDFLSQIVPYGVEMEQRAIYYRLLGKRLSDEQSGVKVRVADIALSRFKIDNKGAQTLDLAKCEATPLTPLVEMGTAQARERDQAQWDEIIDAINSLFADSGLTADDAVQQLELTLRKTKENTNLVAKAKANSDQDFNSDPGVVAAFLTTVIDMAQNNADFTTALLKDQNHHSLSVLLEMLGYRKYLATVDYAFPSETISVEVDQHASHEQVKAGEARA</sequence>
<dbReference type="GO" id="GO:0004386">
    <property type="term" value="F:helicase activity"/>
    <property type="evidence" value="ECO:0007669"/>
    <property type="project" value="UniProtKB-KW"/>
</dbReference>
<dbReference type="Pfam" id="PF18766">
    <property type="entry name" value="SWI2_SNF2"/>
    <property type="match status" value="1"/>
</dbReference>
<dbReference type="Proteomes" id="UP001434337">
    <property type="component" value="Chromosome"/>
</dbReference>
<dbReference type="EMBL" id="CP115965">
    <property type="protein sequence ID" value="WZX00117.1"/>
    <property type="molecule type" value="Genomic_DNA"/>
</dbReference>
<dbReference type="Pfam" id="PF22679">
    <property type="entry name" value="T1R_D3-like"/>
    <property type="match status" value="1"/>
</dbReference>
<accession>A0ABZ3CCS7</accession>
<organism evidence="2 3">
    <name type="scientific">Propioniciclava soli</name>
    <dbReference type="NCBI Taxonomy" id="2775081"/>
    <lineage>
        <taxon>Bacteria</taxon>
        <taxon>Bacillati</taxon>
        <taxon>Actinomycetota</taxon>
        <taxon>Actinomycetes</taxon>
        <taxon>Propionibacteriales</taxon>
        <taxon>Propionibacteriaceae</taxon>
        <taxon>Propioniciclava</taxon>
    </lineage>
</organism>
<dbReference type="SUPFAM" id="SSF52540">
    <property type="entry name" value="P-loop containing nucleoside triphosphate hydrolases"/>
    <property type="match status" value="1"/>
</dbReference>
<feature type="domain" description="Helicase ATP-binding" evidence="1">
    <location>
        <begin position="308"/>
        <end position="513"/>
    </location>
</feature>
<evidence type="ECO:0000313" key="2">
    <source>
        <dbReference type="EMBL" id="WZX00117.1"/>
    </source>
</evidence>
<protein>
    <submittedName>
        <fullName evidence="2">DEAD/DEAH box helicase family protein</fullName>
    </submittedName>
</protein>
<dbReference type="InterPro" id="IPR014001">
    <property type="entry name" value="Helicase_ATP-bd"/>
</dbReference>
<dbReference type="Gene3D" id="3.90.1570.50">
    <property type="match status" value="1"/>
</dbReference>
<name>A0ABZ3CCS7_9ACTN</name>
<dbReference type="InterPro" id="IPR055180">
    <property type="entry name" value="HsdR_RecA-like_helicase_dom_2"/>
</dbReference>
<keyword evidence="2" id="KW-0067">ATP-binding</keyword>
<dbReference type="InterPro" id="IPR040980">
    <property type="entry name" value="SWI2_SNF2"/>
</dbReference>
<dbReference type="PANTHER" id="PTHR42927:SF1">
    <property type="entry name" value="HELICASE SUPERFAMILY 1 AND 2 DOMAIN-CONTAINING PROTEIN"/>
    <property type="match status" value="1"/>
</dbReference>
<dbReference type="RefSeq" id="WP_342373497.1">
    <property type="nucleotide sequence ID" value="NZ_CP115965.1"/>
</dbReference>
<keyword evidence="2" id="KW-0347">Helicase</keyword>
<dbReference type="SMART" id="SM00487">
    <property type="entry name" value="DEXDc"/>
    <property type="match status" value="1"/>
</dbReference>